<feature type="transmembrane region" description="Helical" evidence="1">
    <location>
        <begin position="181"/>
        <end position="203"/>
    </location>
</feature>
<protein>
    <recommendedName>
        <fullName evidence="4">DUF1345 domain-containing protein</fullName>
    </recommendedName>
</protein>
<feature type="transmembrane region" description="Helical" evidence="1">
    <location>
        <begin position="105"/>
        <end position="126"/>
    </location>
</feature>
<keyword evidence="1" id="KW-1133">Transmembrane helix</keyword>
<dbReference type="Pfam" id="PF07077">
    <property type="entry name" value="DUF1345"/>
    <property type="match status" value="1"/>
</dbReference>
<gene>
    <name evidence="2" type="ORF">BW730_12615</name>
</gene>
<evidence type="ECO:0008006" key="4">
    <source>
        <dbReference type="Google" id="ProtNLM"/>
    </source>
</evidence>
<dbReference type="OrthoDB" id="64737at2"/>
<dbReference type="AlphaFoldDB" id="A0A1Q2CQ23"/>
<name>A0A1Q2CQ23_9ACTN</name>
<dbReference type="STRING" id="1332264.BW730_12615"/>
<evidence type="ECO:0000256" key="1">
    <source>
        <dbReference type="SAM" id="Phobius"/>
    </source>
</evidence>
<organism evidence="2 3">
    <name type="scientific">Tessaracoccus aquimaris</name>
    <dbReference type="NCBI Taxonomy" id="1332264"/>
    <lineage>
        <taxon>Bacteria</taxon>
        <taxon>Bacillati</taxon>
        <taxon>Actinomycetota</taxon>
        <taxon>Actinomycetes</taxon>
        <taxon>Propionibacteriales</taxon>
        <taxon>Propionibacteriaceae</taxon>
        <taxon>Tessaracoccus</taxon>
    </lineage>
</organism>
<sequence length="209" mass="22783">MTVKRSTRRRVRQGISLLFGAIVGVLVGKAISYDVGAAAGWTTFVFLYCIWSWLVLWPLDSQQTAEHAREEDPGRWFADVILIVAAVASVIGIGFVLLAGNASNLVTAGIGVACVVASWLLVHTIYGVRYADLYFSAPKPPIDFGDEPPRYTDFAYLTFCLGMTYQISDTNLKTNQLRVVVLWHTLLSYFLGAVVLACTINLVSGLAGS</sequence>
<keyword evidence="1" id="KW-0812">Transmembrane</keyword>
<dbReference type="InterPro" id="IPR009781">
    <property type="entry name" value="DUF1345"/>
</dbReference>
<dbReference type="Proteomes" id="UP000188145">
    <property type="component" value="Chromosome"/>
</dbReference>
<evidence type="ECO:0000313" key="3">
    <source>
        <dbReference type="Proteomes" id="UP000188145"/>
    </source>
</evidence>
<dbReference type="KEGG" id="tes:BW730_12615"/>
<dbReference type="RefSeq" id="WP_077686547.1">
    <property type="nucleotide sequence ID" value="NZ_CP019606.1"/>
</dbReference>
<feature type="transmembrane region" description="Helical" evidence="1">
    <location>
        <begin position="14"/>
        <end position="32"/>
    </location>
</feature>
<dbReference type="EMBL" id="CP019606">
    <property type="protein sequence ID" value="AQP48221.1"/>
    <property type="molecule type" value="Genomic_DNA"/>
</dbReference>
<feature type="transmembrane region" description="Helical" evidence="1">
    <location>
        <begin position="80"/>
        <end position="99"/>
    </location>
</feature>
<proteinExistence type="predicted"/>
<accession>A0A1Q2CQ23</accession>
<evidence type="ECO:0000313" key="2">
    <source>
        <dbReference type="EMBL" id="AQP48221.1"/>
    </source>
</evidence>
<keyword evidence="1" id="KW-0472">Membrane</keyword>
<keyword evidence="3" id="KW-1185">Reference proteome</keyword>
<feature type="transmembrane region" description="Helical" evidence="1">
    <location>
        <begin position="38"/>
        <end position="59"/>
    </location>
</feature>
<reference evidence="3" key="1">
    <citation type="submission" date="2017-02" db="EMBL/GenBank/DDBJ databases">
        <title>Tessaracoccus aquaemaris sp. nov., isolated from the intestine of a Korean rockfish, Sebastes schlegelii, in a marine aquaculture pond.</title>
        <authorList>
            <person name="Tak E.J."/>
            <person name="Bae J.-W."/>
        </authorList>
    </citation>
    <scope>NUCLEOTIDE SEQUENCE [LARGE SCALE GENOMIC DNA]</scope>
    <source>
        <strain evidence="3">NSG39</strain>
    </source>
</reference>